<dbReference type="InterPro" id="IPR006674">
    <property type="entry name" value="HD_domain"/>
</dbReference>
<feature type="domain" description="HD-GYP" evidence="2">
    <location>
        <begin position="49"/>
        <end position="239"/>
    </location>
</feature>
<dbReference type="Gene3D" id="1.10.3210.10">
    <property type="entry name" value="Hypothetical protein af1432"/>
    <property type="match status" value="1"/>
</dbReference>
<dbReference type="AlphaFoldDB" id="A0A1J5QV35"/>
<comment type="caution">
    <text evidence="3">The sequence shown here is derived from an EMBL/GenBank/DDBJ whole genome shotgun (WGS) entry which is preliminary data.</text>
</comment>
<reference evidence="3" key="1">
    <citation type="submission" date="2016-10" db="EMBL/GenBank/DDBJ databases">
        <title>Sequence of Gallionella enrichment culture.</title>
        <authorList>
            <person name="Poehlein A."/>
            <person name="Muehling M."/>
            <person name="Daniel R."/>
        </authorList>
    </citation>
    <scope>NUCLEOTIDE SEQUENCE</scope>
</reference>
<proteinExistence type="predicted"/>
<dbReference type="InterPro" id="IPR037522">
    <property type="entry name" value="HD_GYP_dom"/>
</dbReference>
<sequence length="239" mass="25780">MIDGLLAIATKMAAIRRNLRISIGFYTAYSDSPPLNRMFATPEVPAPAPAGSIHPLGQALIAAVDERDRHTGAHCRRVCLLAVELGRRVGLDSAALGLLHQAAALHDLGKIGIPDMVLLKPGRLDDEEWEVMRSHADRGARLITAAGLRDTDALAAIVRHHHEHIDGSGYPDALRGDAIPLLSRIVALADSYDAMCEPRAYRDALPPGQALEIMRGERGVKFDHELFALFEQAVAGVGD</sequence>
<dbReference type="GO" id="GO:0071111">
    <property type="term" value="F:cyclic-guanylate-specific phosphodiesterase activity"/>
    <property type="evidence" value="ECO:0007669"/>
    <property type="project" value="UniProtKB-EC"/>
</dbReference>
<dbReference type="Pfam" id="PF13487">
    <property type="entry name" value="HD_5"/>
    <property type="match status" value="1"/>
</dbReference>
<dbReference type="InterPro" id="IPR003607">
    <property type="entry name" value="HD/PDEase_dom"/>
</dbReference>
<name>A0A1J5QV35_9ZZZZ</name>
<gene>
    <name evidence="3" type="primary">rpfG_70</name>
    <name evidence="3" type="ORF">GALL_307540</name>
</gene>
<dbReference type="PROSITE" id="PS51831">
    <property type="entry name" value="HD"/>
    <property type="match status" value="1"/>
</dbReference>
<dbReference type="EC" id="3.1.4.52" evidence="3"/>
<evidence type="ECO:0000313" key="3">
    <source>
        <dbReference type="EMBL" id="OIQ87376.1"/>
    </source>
</evidence>
<dbReference type="PANTHER" id="PTHR45228:SF4">
    <property type="entry name" value="LIPOPROTEIN"/>
    <property type="match status" value="1"/>
</dbReference>
<evidence type="ECO:0000259" key="2">
    <source>
        <dbReference type="PROSITE" id="PS51832"/>
    </source>
</evidence>
<dbReference type="EMBL" id="MLJW01000425">
    <property type="protein sequence ID" value="OIQ87376.1"/>
    <property type="molecule type" value="Genomic_DNA"/>
</dbReference>
<evidence type="ECO:0000259" key="1">
    <source>
        <dbReference type="PROSITE" id="PS51831"/>
    </source>
</evidence>
<dbReference type="SUPFAM" id="SSF109604">
    <property type="entry name" value="HD-domain/PDEase-like"/>
    <property type="match status" value="1"/>
</dbReference>
<dbReference type="InterPro" id="IPR052020">
    <property type="entry name" value="Cyclic_di-GMP/3'3'-cGAMP_PDE"/>
</dbReference>
<protein>
    <submittedName>
        <fullName evidence="3">Cyclic di-GMP phosphodiesterase response regulator RpfG</fullName>
        <ecNumber evidence="3">3.1.4.52</ecNumber>
    </submittedName>
</protein>
<organism evidence="3">
    <name type="scientific">mine drainage metagenome</name>
    <dbReference type="NCBI Taxonomy" id="410659"/>
    <lineage>
        <taxon>unclassified sequences</taxon>
        <taxon>metagenomes</taxon>
        <taxon>ecological metagenomes</taxon>
    </lineage>
</organism>
<dbReference type="PROSITE" id="PS51832">
    <property type="entry name" value="HD_GYP"/>
    <property type="match status" value="1"/>
</dbReference>
<dbReference type="PANTHER" id="PTHR45228">
    <property type="entry name" value="CYCLIC DI-GMP PHOSPHODIESTERASE TM_0186-RELATED"/>
    <property type="match status" value="1"/>
</dbReference>
<dbReference type="SMART" id="SM00471">
    <property type="entry name" value="HDc"/>
    <property type="match status" value="1"/>
</dbReference>
<keyword evidence="3" id="KW-0378">Hydrolase</keyword>
<feature type="domain" description="HD" evidence="1">
    <location>
        <begin position="71"/>
        <end position="195"/>
    </location>
</feature>
<dbReference type="CDD" id="cd00077">
    <property type="entry name" value="HDc"/>
    <property type="match status" value="1"/>
</dbReference>
<accession>A0A1J5QV35</accession>